<dbReference type="Pfam" id="PF00672">
    <property type="entry name" value="HAMP"/>
    <property type="match status" value="1"/>
</dbReference>
<gene>
    <name evidence="5" type="ORF">OZSIB_0850</name>
</gene>
<dbReference type="CDD" id="cd01949">
    <property type="entry name" value="GGDEF"/>
    <property type="match status" value="1"/>
</dbReference>
<sequence length="1115" mass="123963">MSPPAPFSEGSQPSTSASAPAAGGESPSLAPAAPSRRTWLGWLTVFILFFAVPLGILYEGYRIYSTSQSADAQDRLIQYYTRELTSLRNHVSNDRVLRQMFHSFRDSYVRSYTKPGKLPSLIANTLKELPATSTLILWDASGTIKIEGAPFPGGEALINLLRKGHARYAEGNNLQTSEAGEAFAKEAAPIVKSLEPILGKDFPLQALVLAPGTLIMGDDPANPCVLYWDLLKDQGTPLGGFLAVLPGRSIPETFGLAYVLPSDQAANPEFSNGFASMEDPTLFQAAFPGLEPLAKRFFNQYRLTLESPIIDKDWVFVVIPFSESSTVRLFSIFSIRRFRLDLETSTWHGLLLTLFLLAGGGMLFWQAYQRAHSTGLSIKIKLAGLFLLSMMLPLSLLVLLGLHYSLDRTKILTSEAGQRLARELKRLDDNIVEFHRLRTIQWQGLKDLPEVKALDRGQLSATGKALREKKLLERLYIVDASGTVLFDQDHLFGDPSRKAFAGELGRRALELAGLGRRSGIDLNAKDVLTRGFANRLAGQRGQLQQAIWPGTTTKVYLFVDLVHVDGPDGRPTKNQRALIVTMDKTALDREYLAEAIRNQVRRDPDLHFLALNRDDLTDTIPELRAVFKANLLPLISTVQIRDFSEAERVPDEDRSLLVALSQGRLIEDYLLGAHLDYNQVMESIDRMYSFIGIALILSILGSLTLVAILGRNFIHPISTLSFGTRAIASGDLTKTLPVEEKDELGELSQAFNNMTTRLRNRLTELTVLYHLTQKASTSHNQREVFDLAARHLKDHLGAFDCGTAWINEGEGKENLYLAENREAMLAGTIRKTVYEAIKKRHLHFGPFPTKDPGGVLGIPLFFEEKEFGGIYLLFRQSLSKGPQLNLTPDERSFIETLRHHLSLIIEKQRLFEQAITDGLTRLYVRRFFLATLEKELARARRYKTELCLLLLDIDHFKKFNDTYGHQVGDLVLRETAQRIIECIRAVDYPGRYGGEEMAVILPQTSLQDGLLVAERIRACVESAAYTHNDLRLSVTVSIGVTSVCGRHPTVEAFVEEVDKALYRAKAEGRNRVVMAEGLSVSAPTATPGPASPAEAYTPDGKLLAPPPTPPRKPPA</sequence>
<name>A0A367ZUJ0_9BACT</name>
<keyword evidence="2" id="KW-0812">Transmembrane</keyword>
<feature type="region of interest" description="Disordered" evidence="1">
    <location>
        <begin position="1079"/>
        <end position="1115"/>
    </location>
</feature>
<dbReference type="InterPro" id="IPR043128">
    <property type="entry name" value="Rev_trsase/Diguanyl_cyclase"/>
</dbReference>
<dbReference type="GO" id="GO:0052621">
    <property type="term" value="F:diguanylate cyclase activity"/>
    <property type="evidence" value="ECO:0007669"/>
    <property type="project" value="TreeGrafter"/>
</dbReference>
<proteinExistence type="predicted"/>
<dbReference type="GO" id="GO:0007165">
    <property type="term" value="P:signal transduction"/>
    <property type="evidence" value="ECO:0007669"/>
    <property type="project" value="InterPro"/>
</dbReference>
<dbReference type="PROSITE" id="PS50885">
    <property type="entry name" value="HAMP"/>
    <property type="match status" value="1"/>
</dbReference>
<dbReference type="InterPro" id="IPR003660">
    <property type="entry name" value="HAMP_dom"/>
</dbReference>
<dbReference type="InterPro" id="IPR029787">
    <property type="entry name" value="Nucleotide_cyclase"/>
</dbReference>
<protein>
    <submittedName>
        <fullName evidence="5">Diguanylate cyclase/phosphodiesterase (GGDEF &amp; EAL domains) with PAS/PAC sensor(S)</fullName>
    </submittedName>
</protein>
<feature type="transmembrane region" description="Helical" evidence="2">
    <location>
        <begin position="380"/>
        <end position="402"/>
    </location>
</feature>
<accession>A0A367ZUJ0</accession>
<evidence type="ECO:0000256" key="2">
    <source>
        <dbReference type="SAM" id="Phobius"/>
    </source>
</evidence>
<dbReference type="SMART" id="SM00267">
    <property type="entry name" value="GGDEF"/>
    <property type="match status" value="1"/>
</dbReference>
<keyword evidence="2" id="KW-0472">Membrane</keyword>
<dbReference type="SUPFAM" id="SSF158472">
    <property type="entry name" value="HAMP domain-like"/>
    <property type="match status" value="1"/>
</dbReference>
<dbReference type="SUPFAM" id="SSF55781">
    <property type="entry name" value="GAF domain-like"/>
    <property type="match status" value="1"/>
</dbReference>
<feature type="domain" description="HAMP" evidence="3">
    <location>
        <begin position="711"/>
        <end position="763"/>
    </location>
</feature>
<dbReference type="FunFam" id="3.30.70.270:FF:000001">
    <property type="entry name" value="Diguanylate cyclase domain protein"/>
    <property type="match status" value="1"/>
</dbReference>
<dbReference type="SUPFAM" id="SSF55073">
    <property type="entry name" value="Nucleotide cyclase"/>
    <property type="match status" value="1"/>
</dbReference>
<feature type="transmembrane region" description="Helical" evidence="2">
    <location>
        <begin position="39"/>
        <end position="58"/>
    </location>
</feature>
<organism evidence="5 6">
    <name type="scientific">Candidatus Ozemobacter sibiricus</name>
    <dbReference type="NCBI Taxonomy" id="2268124"/>
    <lineage>
        <taxon>Bacteria</taxon>
        <taxon>Candidatus Ozemobacteria</taxon>
        <taxon>Candidatus Ozemobacterales</taxon>
        <taxon>Candidatus Ozemobacteraceae</taxon>
        <taxon>Candidatus Ozemobacter</taxon>
    </lineage>
</organism>
<dbReference type="Gene3D" id="3.30.450.40">
    <property type="match status" value="1"/>
</dbReference>
<dbReference type="InterPro" id="IPR050469">
    <property type="entry name" value="Diguanylate_Cyclase"/>
</dbReference>
<feature type="compositionally biased region" description="Pro residues" evidence="1">
    <location>
        <begin position="1104"/>
        <end position="1115"/>
    </location>
</feature>
<dbReference type="InterPro" id="IPR000160">
    <property type="entry name" value="GGDEF_dom"/>
</dbReference>
<dbReference type="AlphaFoldDB" id="A0A367ZUJ0"/>
<feature type="transmembrane region" description="Helical" evidence="2">
    <location>
        <begin position="346"/>
        <end position="368"/>
    </location>
</feature>
<dbReference type="SMART" id="SM00304">
    <property type="entry name" value="HAMP"/>
    <property type="match status" value="1"/>
</dbReference>
<evidence type="ECO:0000259" key="4">
    <source>
        <dbReference type="PROSITE" id="PS50887"/>
    </source>
</evidence>
<dbReference type="Gene3D" id="6.10.340.10">
    <property type="match status" value="1"/>
</dbReference>
<dbReference type="Proteomes" id="UP000252355">
    <property type="component" value="Unassembled WGS sequence"/>
</dbReference>
<feature type="region of interest" description="Disordered" evidence="1">
    <location>
        <begin position="1"/>
        <end position="29"/>
    </location>
</feature>
<dbReference type="Pfam" id="PF00990">
    <property type="entry name" value="GGDEF"/>
    <property type="match status" value="1"/>
</dbReference>
<dbReference type="CDD" id="cd06225">
    <property type="entry name" value="HAMP"/>
    <property type="match status" value="1"/>
</dbReference>
<dbReference type="PANTHER" id="PTHR45138:SF9">
    <property type="entry name" value="DIGUANYLATE CYCLASE DGCM-RELATED"/>
    <property type="match status" value="1"/>
</dbReference>
<feature type="domain" description="GGDEF" evidence="4">
    <location>
        <begin position="944"/>
        <end position="1077"/>
    </location>
</feature>
<feature type="transmembrane region" description="Helical" evidence="2">
    <location>
        <begin position="687"/>
        <end position="710"/>
    </location>
</feature>
<keyword evidence="2" id="KW-1133">Transmembrane helix</keyword>
<feature type="compositionally biased region" description="Low complexity" evidence="1">
    <location>
        <begin position="10"/>
        <end position="29"/>
    </location>
</feature>
<dbReference type="EMBL" id="QOQW01000001">
    <property type="protein sequence ID" value="RCK81716.1"/>
    <property type="molecule type" value="Genomic_DNA"/>
</dbReference>
<evidence type="ECO:0000313" key="5">
    <source>
        <dbReference type="EMBL" id="RCK81716.1"/>
    </source>
</evidence>
<feature type="compositionally biased region" description="Low complexity" evidence="1">
    <location>
        <begin position="1081"/>
        <end position="1093"/>
    </location>
</feature>
<dbReference type="NCBIfam" id="TIGR00254">
    <property type="entry name" value="GGDEF"/>
    <property type="match status" value="1"/>
</dbReference>
<evidence type="ECO:0000256" key="1">
    <source>
        <dbReference type="SAM" id="MobiDB-lite"/>
    </source>
</evidence>
<reference evidence="5 6" key="1">
    <citation type="submission" date="2018-05" db="EMBL/GenBank/DDBJ databases">
        <title>A metagenomic window into the 2 km-deep terrestrial subsurface aquifer revealed taxonomically and functionally diverse microbial community comprising novel uncultured bacterial lineages.</title>
        <authorList>
            <person name="Kadnikov V.V."/>
            <person name="Mardanov A.V."/>
            <person name="Beletsky A.V."/>
            <person name="Banks D."/>
            <person name="Pimenov N.V."/>
            <person name="Frank Y.A."/>
            <person name="Karnachuk O.V."/>
            <person name="Ravin N.V."/>
        </authorList>
    </citation>
    <scope>NUCLEOTIDE SEQUENCE [LARGE SCALE GENOMIC DNA]</scope>
    <source>
        <strain evidence="5">BY5</strain>
    </source>
</reference>
<comment type="caution">
    <text evidence="5">The sequence shown here is derived from an EMBL/GenBank/DDBJ whole genome shotgun (WGS) entry which is preliminary data.</text>
</comment>
<dbReference type="PANTHER" id="PTHR45138">
    <property type="entry name" value="REGULATORY COMPONENTS OF SENSORY TRANSDUCTION SYSTEM"/>
    <property type="match status" value="1"/>
</dbReference>
<dbReference type="Gene3D" id="3.30.70.270">
    <property type="match status" value="1"/>
</dbReference>
<dbReference type="InterPro" id="IPR029016">
    <property type="entry name" value="GAF-like_dom_sf"/>
</dbReference>
<dbReference type="GO" id="GO:0016020">
    <property type="term" value="C:membrane"/>
    <property type="evidence" value="ECO:0007669"/>
    <property type="project" value="InterPro"/>
</dbReference>
<evidence type="ECO:0000313" key="6">
    <source>
        <dbReference type="Proteomes" id="UP000252355"/>
    </source>
</evidence>
<dbReference type="PROSITE" id="PS50887">
    <property type="entry name" value="GGDEF"/>
    <property type="match status" value="1"/>
</dbReference>
<evidence type="ECO:0000259" key="3">
    <source>
        <dbReference type="PROSITE" id="PS50885"/>
    </source>
</evidence>